<evidence type="ECO:0000259" key="3">
    <source>
        <dbReference type="PROSITE" id="PS51194"/>
    </source>
</evidence>
<dbReference type="PROSITE" id="PS51194">
    <property type="entry name" value="HELICASE_CTER"/>
    <property type="match status" value="1"/>
</dbReference>
<dbReference type="InterPro" id="IPR000330">
    <property type="entry name" value="SNF2_N"/>
</dbReference>
<dbReference type="GO" id="GO:0005524">
    <property type="term" value="F:ATP binding"/>
    <property type="evidence" value="ECO:0007669"/>
    <property type="project" value="InterPro"/>
</dbReference>
<evidence type="ECO:0000259" key="2">
    <source>
        <dbReference type="PROSITE" id="PS51192"/>
    </source>
</evidence>
<name>A0A3E1Y1Y2_9BACT</name>
<keyword evidence="5" id="KW-1185">Reference proteome</keyword>
<feature type="domain" description="Helicase ATP-binding" evidence="2">
    <location>
        <begin position="127"/>
        <end position="293"/>
    </location>
</feature>
<dbReference type="CDD" id="cd18793">
    <property type="entry name" value="SF2_C_SNF"/>
    <property type="match status" value="1"/>
</dbReference>
<dbReference type="Proteomes" id="UP000260644">
    <property type="component" value="Unassembled WGS sequence"/>
</dbReference>
<dbReference type="GO" id="GO:0004386">
    <property type="term" value="F:helicase activity"/>
    <property type="evidence" value="ECO:0007669"/>
    <property type="project" value="UniProtKB-KW"/>
</dbReference>
<dbReference type="GO" id="GO:0006281">
    <property type="term" value="P:DNA repair"/>
    <property type="evidence" value="ECO:0007669"/>
    <property type="project" value="TreeGrafter"/>
</dbReference>
<dbReference type="SUPFAM" id="SSF52540">
    <property type="entry name" value="P-loop containing nucleoside triphosphate hydrolases"/>
    <property type="match status" value="2"/>
</dbReference>
<protein>
    <submittedName>
        <fullName evidence="4">ATP-dependent helicase</fullName>
    </submittedName>
</protein>
<dbReference type="PANTHER" id="PTHR45766:SF6">
    <property type="entry name" value="SWI_SNF-RELATED MATRIX-ASSOCIATED ACTIN-DEPENDENT REGULATOR OF CHROMATIN SUBFAMILY A-LIKE PROTEIN 1"/>
    <property type="match status" value="1"/>
</dbReference>
<dbReference type="Pfam" id="PF00176">
    <property type="entry name" value="SNF2-rel_dom"/>
    <property type="match status" value="1"/>
</dbReference>
<dbReference type="PROSITE" id="PS51192">
    <property type="entry name" value="HELICASE_ATP_BIND_1"/>
    <property type="match status" value="1"/>
</dbReference>
<dbReference type="Gene3D" id="3.40.50.10810">
    <property type="entry name" value="Tandem AAA-ATPase domain"/>
    <property type="match status" value="1"/>
</dbReference>
<dbReference type="PANTHER" id="PTHR45766">
    <property type="entry name" value="DNA ANNEALING HELICASE AND ENDONUCLEASE ZRANB3 FAMILY MEMBER"/>
    <property type="match status" value="1"/>
</dbReference>
<feature type="domain" description="Helicase C-terminal" evidence="3">
    <location>
        <begin position="407"/>
        <end position="579"/>
    </location>
</feature>
<evidence type="ECO:0000313" key="4">
    <source>
        <dbReference type="EMBL" id="RFS18674.1"/>
    </source>
</evidence>
<proteinExistence type="predicted"/>
<gene>
    <name evidence="4" type="ORF">DVR12_27405</name>
</gene>
<dbReference type="InterPro" id="IPR049730">
    <property type="entry name" value="SNF2/RAD54-like_C"/>
</dbReference>
<dbReference type="InterPro" id="IPR001650">
    <property type="entry name" value="Helicase_C-like"/>
</dbReference>
<dbReference type="InterPro" id="IPR038718">
    <property type="entry name" value="SNF2-like_sf"/>
</dbReference>
<dbReference type="EMBL" id="QPMM01000021">
    <property type="protein sequence ID" value="RFS18674.1"/>
    <property type="molecule type" value="Genomic_DNA"/>
</dbReference>
<dbReference type="Pfam" id="PF00271">
    <property type="entry name" value="Helicase_C"/>
    <property type="match status" value="1"/>
</dbReference>
<accession>A0A3E1Y1Y2</accession>
<dbReference type="Gene3D" id="3.40.50.300">
    <property type="entry name" value="P-loop containing nucleotide triphosphate hydrolases"/>
    <property type="match status" value="1"/>
</dbReference>
<keyword evidence="1" id="KW-0378">Hydrolase</keyword>
<sequence>MILIDYIKLSQSCRLTTDIPNNDWKRIRSYYSDINDQSEIFENAIELPWHSFISNLNILADIESLFNVELSFTELAKQMLSESVKVQKDIASIDEATGISEPQIQSTLEVLGFNPSRKLTPQQVRNLSKLSRIQFGATFSVPGAGKTTEAIAFWLLHRKEGQKLMVICPKSAFPAWEEQIQVCLPNHNLNVKRLTQGSSRIEDDLAFNEQDVYLISYQQFNRCSNIIANYLDQNPTFVFVDESHRMKGGDRTDTGRQIQRISHLPVGKLIMSGTPMPQGIADLLPQYSFLFPTDGNLNVDNVKEKLKRVYVRTTKDELLNPEDFPLKFIRTPIPLNESQRHLYNLIRSEELRQTSGVANNARRLYRHLGKSYIRLLQVVTNPSLLLKTIYDFPDALREAIEYGESNKLSYTVMKARKLAKEGKKVLIWSGFVENVEILTQMLSDLGAKCIHGGVEAGSEEEENTRERIIKDFHDDPNMQVLVANPAACSEGISLHMICHHAIYVDRGYNAAQFLQSMDRIHRLGLPKGIETIIEIVHSPNSIDDLIDIRLIEKVKRMSEIMEDPSLNIEPVTVELDEEGFDEEDAKQLLRHLKGQL</sequence>
<evidence type="ECO:0000313" key="5">
    <source>
        <dbReference type="Proteomes" id="UP000260644"/>
    </source>
</evidence>
<dbReference type="GO" id="GO:0016787">
    <property type="term" value="F:hydrolase activity"/>
    <property type="evidence" value="ECO:0007669"/>
    <property type="project" value="UniProtKB-KW"/>
</dbReference>
<dbReference type="InterPro" id="IPR014001">
    <property type="entry name" value="Helicase_ATP-bd"/>
</dbReference>
<dbReference type="SMART" id="SM00487">
    <property type="entry name" value="DEXDc"/>
    <property type="match status" value="1"/>
</dbReference>
<comment type="caution">
    <text evidence="4">The sequence shown here is derived from an EMBL/GenBank/DDBJ whole genome shotgun (WGS) entry which is preliminary data.</text>
</comment>
<keyword evidence="4" id="KW-0347">Helicase</keyword>
<keyword evidence="4" id="KW-0547">Nucleotide-binding</keyword>
<dbReference type="InterPro" id="IPR027417">
    <property type="entry name" value="P-loop_NTPase"/>
</dbReference>
<evidence type="ECO:0000256" key="1">
    <source>
        <dbReference type="ARBA" id="ARBA00022801"/>
    </source>
</evidence>
<organism evidence="4 5">
    <name type="scientific">Chitinophaga silvatica</name>
    <dbReference type="NCBI Taxonomy" id="2282649"/>
    <lineage>
        <taxon>Bacteria</taxon>
        <taxon>Pseudomonadati</taxon>
        <taxon>Bacteroidota</taxon>
        <taxon>Chitinophagia</taxon>
        <taxon>Chitinophagales</taxon>
        <taxon>Chitinophagaceae</taxon>
        <taxon>Chitinophaga</taxon>
    </lineage>
</organism>
<reference evidence="4 5" key="1">
    <citation type="submission" date="2018-07" db="EMBL/GenBank/DDBJ databases">
        <title>Chitinophaga K2CV101002-2 sp. nov., isolated from a monsoon evergreen broad-leaved forest soil.</title>
        <authorList>
            <person name="Lv Y."/>
        </authorList>
    </citation>
    <scope>NUCLEOTIDE SEQUENCE [LARGE SCALE GENOMIC DNA]</scope>
    <source>
        <strain evidence="4 5">GDMCC 1.1288</strain>
    </source>
</reference>
<dbReference type="AlphaFoldDB" id="A0A3E1Y1Y2"/>
<keyword evidence="4" id="KW-0067">ATP-binding</keyword>
<dbReference type="GO" id="GO:0031297">
    <property type="term" value="P:replication fork processing"/>
    <property type="evidence" value="ECO:0007669"/>
    <property type="project" value="TreeGrafter"/>
</dbReference>